<dbReference type="RefSeq" id="WP_202102169.1">
    <property type="nucleotide sequence ID" value="NZ_JAERTY010000003.1"/>
</dbReference>
<keyword evidence="6" id="KW-1185">Reference proteome</keyword>
<dbReference type="PANTHER" id="PTHR45339:SF1">
    <property type="entry name" value="HYBRID SIGNAL TRANSDUCTION HISTIDINE KINASE J"/>
    <property type="match status" value="1"/>
</dbReference>
<comment type="caution">
    <text evidence="5">The sequence shown here is derived from an EMBL/GenBank/DDBJ whole genome shotgun (WGS) entry which is preliminary data.</text>
</comment>
<dbReference type="InterPro" id="IPR001789">
    <property type="entry name" value="Sig_transdc_resp-reg_receiver"/>
</dbReference>
<evidence type="ECO:0000313" key="6">
    <source>
        <dbReference type="Proteomes" id="UP000625283"/>
    </source>
</evidence>
<organism evidence="5 6">
    <name type="scientific">Sphingobacterium faecale</name>
    <dbReference type="NCBI Taxonomy" id="2803775"/>
    <lineage>
        <taxon>Bacteria</taxon>
        <taxon>Pseudomonadati</taxon>
        <taxon>Bacteroidota</taxon>
        <taxon>Sphingobacteriia</taxon>
        <taxon>Sphingobacteriales</taxon>
        <taxon>Sphingobacteriaceae</taxon>
        <taxon>Sphingobacterium</taxon>
    </lineage>
</organism>
<feature type="domain" description="Response regulatory" evidence="4">
    <location>
        <begin position="6"/>
        <end position="123"/>
    </location>
</feature>
<evidence type="ECO:0000256" key="2">
    <source>
        <dbReference type="ARBA" id="ARBA00023012"/>
    </source>
</evidence>
<evidence type="ECO:0000256" key="3">
    <source>
        <dbReference type="PROSITE-ProRule" id="PRU00169"/>
    </source>
</evidence>
<keyword evidence="1 3" id="KW-0597">Phosphoprotein</keyword>
<dbReference type="InterPro" id="IPR011006">
    <property type="entry name" value="CheY-like_superfamily"/>
</dbReference>
<dbReference type="SUPFAM" id="SSF52172">
    <property type="entry name" value="CheY-like"/>
    <property type="match status" value="1"/>
</dbReference>
<evidence type="ECO:0000313" key="5">
    <source>
        <dbReference type="EMBL" id="MBL1408406.1"/>
    </source>
</evidence>
<dbReference type="SMART" id="SM00448">
    <property type="entry name" value="REC"/>
    <property type="match status" value="1"/>
</dbReference>
<dbReference type="PROSITE" id="PS50110">
    <property type="entry name" value="RESPONSE_REGULATORY"/>
    <property type="match status" value="1"/>
</dbReference>
<dbReference type="PANTHER" id="PTHR45339">
    <property type="entry name" value="HYBRID SIGNAL TRANSDUCTION HISTIDINE KINASE J"/>
    <property type="match status" value="1"/>
</dbReference>
<dbReference type="Pfam" id="PF00072">
    <property type="entry name" value="Response_reg"/>
    <property type="match status" value="1"/>
</dbReference>
<evidence type="ECO:0000256" key="1">
    <source>
        <dbReference type="ARBA" id="ARBA00022553"/>
    </source>
</evidence>
<reference evidence="5 6" key="1">
    <citation type="submission" date="2021-01" db="EMBL/GenBank/DDBJ databases">
        <title>C459-1 draft genome sequence.</title>
        <authorList>
            <person name="Zhang X.-F."/>
        </authorList>
    </citation>
    <scope>NUCLEOTIDE SEQUENCE [LARGE SCALE GENOMIC DNA]</scope>
    <source>
        <strain evidence="6">C459-1</strain>
    </source>
</reference>
<accession>A0ABS1R144</accession>
<dbReference type="Proteomes" id="UP000625283">
    <property type="component" value="Unassembled WGS sequence"/>
</dbReference>
<gene>
    <name evidence="5" type="ORF">JKG61_06540</name>
</gene>
<dbReference type="EMBL" id="JAERTY010000003">
    <property type="protein sequence ID" value="MBL1408406.1"/>
    <property type="molecule type" value="Genomic_DNA"/>
</dbReference>
<proteinExistence type="predicted"/>
<evidence type="ECO:0000259" key="4">
    <source>
        <dbReference type="PROSITE" id="PS50110"/>
    </source>
</evidence>
<dbReference type="CDD" id="cd17546">
    <property type="entry name" value="REC_hyHK_CKI1_RcsC-like"/>
    <property type="match status" value="1"/>
</dbReference>
<dbReference type="Gene3D" id="3.40.50.2300">
    <property type="match status" value="1"/>
</dbReference>
<name>A0ABS1R144_9SPHI</name>
<feature type="modified residue" description="4-aspartylphosphate" evidence="3">
    <location>
        <position position="56"/>
    </location>
</feature>
<keyword evidence="2" id="KW-0902">Two-component regulatory system</keyword>
<protein>
    <submittedName>
        <fullName evidence="5">Response regulator</fullName>
    </submittedName>
</protein>
<sequence length="123" mass="13792">MEIKNLIMIVDDDARNIFALALTLKAKGYKVITCQSGKEALELLFGDKQVGLVLMDMMMPEMDGYETIRLIRKNENTKDIPIVAVTAQAMAGDREKCIKAGANDYISKPIQVDILMEVVKQWV</sequence>